<dbReference type="Proteomes" id="UP000630097">
    <property type="component" value="Unassembled WGS sequence"/>
</dbReference>
<sequence>MAARRAAAAARRRLTGRLPGSAPRHGAYEGRWGIKALIVTAPEPLRDQLRGLTVRHLIATCAAWRPDRGAHKLAA</sequence>
<reference evidence="2 3" key="1">
    <citation type="submission" date="2021-01" db="EMBL/GenBank/DDBJ databases">
        <title>Whole genome shotgun sequence of Planotetraspora kaengkrachanensis NBRC 104272.</title>
        <authorList>
            <person name="Komaki H."/>
            <person name="Tamura T."/>
        </authorList>
    </citation>
    <scope>NUCLEOTIDE SEQUENCE [LARGE SCALE GENOMIC DNA]</scope>
    <source>
        <strain evidence="2 3">NBRC 104272</strain>
    </source>
</reference>
<name>A0A8J3M1E2_9ACTN</name>
<comment type="caution">
    <text evidence="2">The sequence shown here is derived from an EMBL/GenBank/DDBJ whole genome shotgun (WGS) entry which is preliminary data.</text>
</comment>
<dbReference type="AlphaFoldDB" id="A0A8J3M1E2"/>
<keyword evidence="3" id="KW-1185">Reference proteome</keyword>
<evidence type="ECO:0000256" key="1">
    <source>
        <dbReference type="SAM" id="MobiDB-lite"/>
    </source>
</evidence>
<dbReference type="EMBL" id="BONV01000014">
    <property type="protein sequence ID" value="GIG80368.1"/>
    <property type="molecule type" value="Genomic_DNA"/>
</dbReference>
<protein>
    <submittedName>
        <fullName evidence="2">Uncharacterized protein</fullName>
    </submittedName>
</protein>
<feature type="region of interest" description="Disordered" evidence="1">
    <location>
        <begin position="1"/>
        <end position="24"/>
    </location>
</feature>
<evidence type="ECO:0000313" key="3">
    <source>
        <dbReference type="Proteomes" id="UP000630097"/>
    </source>
</evidence>
<proteinExistence type="predicted"/>
<gene>
    <name evidence="2" type="ORF">Pka01_34950</name>
</gene>
<organism evidence="2 3">
    <name type="scientific">Planotetraspora kaengkrachanensis</name>
    <dbReference type="NCBI Taxonomy" id="575193"/>
    <lineage>
        <taxon>Bacteria</taxon>
        <taxon>Bacillati</taxon>
        <taxon>Actinomycetota</taxon>
        <taxon>Actinomycetes</taxon>
        <taxon>Streptosporangiales</taxon>
        <taxon>Streptosporangiaceae</taxon>
        <taxon>Planotetraspora</taxon>
    </lineage>
</organism>
<evidence type="ECO:0000313" key="2">
    <source>
        <dbReference type="EMBL" id="GIG80368.1"/>
    </source>
</evidence>
<accession>A0A8J3M1E2</accession>